<feature type="compositionally biased region" description="Low complexity" evidence="1">
    <location>
        <begin position="60"/>
        <end position="70"/>
    </location>
</feature>
<dbReference type="EMBL" id="CAVNYO010000138">
    <property type="protein sequence ID" value="CAK5268401.1"/>
    <property type="molecule type" value="Genomic_DNA"/>
</dbReference>
<name>A0AAD2H395_9AGAR</name>
<gene>
    <name evidence="2" type="ORF">MYCIT1_LOCUS11583</name>
</gene>
<reference evidence="2" key="1">
    <citation type="submission" date="2023-11" db="EMBL/GenBank/DDBJ databases">
        <authorList>
            <person name="De Vega J J."/>
            <person name="De Vega J J."/>
        </authorList>
    </citation>
    <scope>NUCLEOTIDE SEQUENCE</scope>
</reference>
<accession>A0AAD2H395</accession>
<sequence>MAPPTPQRVLRLSTNSSPSPQKAFSFSTAGSVLRSSTGYPPSPLSTPTKSMHYSMAPGASTNTLLSSTTSVNTPSPIVSAYLGKHTGNFTARPLDGAFLSEIQRAESDDE</sequence>
<organism evidence="2 3">
    <name type="scientific">Mycena citricolor</name>
    <dbReference type="NCBI Taxonomy" id="2018698"/>
    <lineage>
        <taxon>Eukaryota</taxon>
        <taxon>Fungi</taxon>
        <taxon>Dikarya</taxon>
        <taxon>Basidiomycota</taxon>
        <taxon>Agaricomycotina</taxon>
        <taxon>Agaricomycetes</taxon>
        <taxon>Agaricomycetidae</taxon>
        <taxon>Agaricales</taxon>
        <taxon>Marasmiineae</taxon>
        <taxon>Mycenaceae</taxon>
        <taxon>Mycena</taxon>
    </lineage>
</organism>
<dbReference type="AlphaFoldDB" id="A0AAD2H395"/>
<feature type="region of interest" description="Disordered" evidence="1">
    <location>
        <begin position="1"/>
        <end position="70"/>
    </location>
</feature>
<evidence type="ECO:0000313" key="3">
    <source>
        <dbReference type="Proteomes" id="UP001295794"/>
    </source>
</evidence>
<evidence type="ECO:0000256" key="1">
    <source>
        <dbReference type="SAM" id="MobiDB-lite"/>
    </source>
</evidence>
<comment type="caution">
    <text evidence="2">The sequence shown here is derived from an EMBL/GenBank/DDBJ whole genome shotgun (WGS) entry which is preliminary data.</text>
</comment>
<protein>
    <submittedName>
        <fullName evidence="2">Uncharacterized protein</fullName>
    </submittedName>
</protein>
<evidence type="ECO:0000313" key="2">
    <source>
        <dbReference type="EMBL" id="CAK5268401.1"/>
    </source>
</evidence>
<keyword evidence="3" id="KW-1185">Reference proteome</keyword>
<dbReference type="Proteomes" id="UP001295794">
    <property type="component" value="Unassembled WGS sequence"/>
</dbReference>
<feature type="compositionally biased region" description="Polar residues" evidence="1">
    <location>
        <begin position="12"/>
        <end position="51"/>
    </location>
</feature>
<proteinExistence type="predicted"/>